<dbReference type="InterPro" id="IPR032708">
    <property type="entry name" value="McjB_C"/>
</dbReference>
<name>A0A8J7HZ97_9NOST</name>
<protein>
    <submittedName>
        <fullName evidence="2">Lasso peptide biosynthesis B2 protein</fullName>
    </submittedName>
</protein>
<dbReference type="EMBL" id="JAECZC010000086">
    <property type="protein sequence ID" value="MBH8566118.1"/>
    <property type="molecule type" value="Genomic_DNA"/>
</dbReference>
<accession>A0A8J7HZ97</accession>
<comment type="caution">
    <text evidence="2">The sequence shown here is derived from an EMBL/GenBank/DDBJ whole genome shotgun (WGS) entry which is preliminary data.</text>
</comment>
<evidence type="ECO:0000313" key="3">
    <source>
        <dbReference type="Proteomes" id="UP000632766"/>
    </source>
</evidence>
<dbReference type="NCBIfam" id="NF033537">
    <property type="entry name" value="lasso_biosyn_B2"/>
    <property type="match status" value="1"/>
</dbReference>
<gene>
    <name evidence="2" type="ORF">I8748_28840</name>
</gene>
<evidence type="ECO:0000313" key="2">
    <source>
        <dbReference type="EMBL" id="MBH8566118.1"/>
    </source>
</evidence>
<dbReference type="InterPro" id="IPR008792">
    <property type="entry name" value="PQQD"/>
</dbReference>
<feature type="domain" description="Microcin J25-processing protein McjB C-terminal" evidence="1">
    <location>
        <begin position="163"/>
        <end position="266"/>
    </location>
</feature>
<sequence length="269" mass="30776">MAILMGENGSYYGLNRDVFLYLQDESAQILDFERGQFYGLDKIATLMVLLVLEKGVEEAVNELTKIYEVNQEIVRSDLTKLLHDLEQKQLFVTESKTHNYLLNLIRSYSQITNKICNKILLLLLKTVSSIFRNLVNPEPNPNRLTVELLLSLSWLSFRLLGWSRTVSLWQHWHGAISAADTTVTADVIQTIDRMVREAAASKLFLPMVCKERALVGYHLLRTFYGLPATLVIGINRYPFQVHAWVECNGLVVTDELAHCQPFTPVVRYS</sequence>
<reference evidence="2 3" key="1">
    <citation type="journal article" date="2021" name="Int. J. Syst. Evol. Microbiol.">
        <title>Amazonocrinis nigriterrae gen. nov., sp. nov., Atlanticothrix silvestris gen. nov., sp. nov. and Dendronalium phyllosphericum gen. nov., sp. nov., nostocacean cyanobacteria from Brazilian environments.</title>
        <authorList>
            <person name="Alvarenga D.O."/>
            <person name="Andreote A.P.D."/>
            <person name="Branco L.H.Z."/>
            <person name="Delbaje E."/>
            <person name="Cruz R.B."/>
            <person name="Varani A.M."/>
            <person name="Fiore M.F."/>
        </authorList>
    </citation>
    <scope>NUCLEOTIDE SEQUENCE [LARGE SCALE GENOMIC DNA]</scope>
    <source>
        <strain evidence="2 3">CENA67</strain>
    </source>
</reference>
<dbReference type="RefSeq" id="WP_198127890.1">
    <property type="nucleotide sequence ID" value="NZ_JAECZC010000086.1"/>
</dbReference>
<proteinExistence type="predicted"/>
<organism evidence="2 3">
    <name type="scientific">Amazonocrinis nigriterrae CENA67</name>
    <dbReference type="NCBI Taxonomy" id="2794033"/>
    <lineage>
        <taxon>Bacteria</taxon>
        <taxon>Bacillati</taxon>
        <taxon>Cyanobacteriota</taxon>
        <taxon>Cyanophyceae</taxon>
        <taxon>Nostocales</taxon>
        <taxon>Nostocaceae</taxon>
        <taxon>Amazonocrinis</taxon>
        <taxon>Amazonocrinis nigriterrae</taxon>
    </lineage>
</organism>
<dbReference type="Proteomes" id="UP000632766">
    <property type="component" value="Unassembled WGS sequence"/>
</dbReference>
<dbReference type="Pfam" id="PF13471">
    <property type="entry name" value="Transglut_core3"/>
    <property type="match status" value="1"/>
</dbReference>
<dbReference type="Pfam" id="PF05402">
    <property type="entry name" value="PqqD"/>
    <property type="match status" value="1"/>
</dbReference>
<evidence type="ECO:0000259" key="1">
    <source>
        <dbReference type="Pfam" id="PF13471"/>
    </source>
</evidence>
<keyword evidence="3" id="KW-1185">Reference proteome</keyword>
<dbReference type="AlphaFoldDB" id="A0A8J7HZ97"/>
<dbReference type="InterPro" id="IPR053521">
    <property type="entry name" value="McjB-like"/>
</dbReference>